<dbReference type="EMBL" id="PYAL01000004">
    <property type="protein sequence ID" value="RXN88007.1"/>
    <property type="molecule type" value="Genomic_DNA"/>
</dbReference>
<dbReference type="AlphaFoldDB" id="A0A4Q1HIV2"/>
<evidence type="ECO:0000313" key="2">
    <source>
        <dbReference type="Proteomes" id="UP000290849"/>
    </source>
</evidence>
<keyword evidence="2" id="KW-1185">Reference proteome</keyword>
<sequence>MAARLRKHHQDEVRTKIQASQLINVLQNHALGKDEKELTPSRLKAIEILLKKSVPDLSQIQAEHTGEMELNVNIVRFTDAGDHPSE</sequence>
<protein>
    <submittedName>
        <fullName evidence="1">Uncharacterized protein</fullName>
    </submittedName>
</protein>
<accession>A0A4Q1HIV2</accession>
<dbReference type="Proteomes" id="UP000290849">
    <property type="component" value="Unassembled WGS sequence"/>
</dbReference>
<proteinExistence type="predicted"/>
<dbReference type="RefSeq" id="WP_129151375.1">
    <property type="nucleotide sequence ID" value="NZ_JBHSDO010000011.1"/>
</dbReference>
<evidence type="ECO:0000313" key="1">
    <source>
        <dbReference type="EMBL" id="RXN88007.1"/>
    </source>
</evidence>
<gene>
    <name evidence="1" type="ORF">C7R54_15640</name>
</gene>
<name>A0A4Q1HIV2_9BURK</name>
<comment type="caution">
    <text evidence="1">The sequence shown here is derived from an EMBL/GenBank/DDBJ whole genome shotgun (WGS) entry which is preliminary data.</text>
</comment>
<dbReference type="OrthoDB" id="9157009at2"/>
<organism evidence="1 2">
    <name type="scientific">Achromobacter aloeverae</name>
    <dbReference type="NCBI Taxonomy" id="1750518"/>
    <lineage>
        <taxon>Bacteria</taxon>
        <taxon>Pseudomonadati</taxon>
        <taxon>Pseudomonadota</taxon>
        <taxon>Betaproteobacteria</taxon>
        <taxon>Burkholderiales</taxon>
        <taxon>Alcaligenaceae</taxon>
        <taxon>Achromobacter</taxon>
    </lineage>
</organism>
<reference evidence="1 2" key="1">
    <citation type="journal article" date="2017" name="Int. J. Syst. Evol. Microbiol.">
        <title>Achromobacter aloeverae sp. nov., isolated from the root of Aloe vera (L.) Burm.f.</title>
        <authorList>
            <person name="Kuncharoen N."/>
            <person name="Muramatsu Y."/>
            <person name="Shibata C."/>
            <person name="Kamakura Y."/>
            <person name="Nakagawa Y."/>
            <person name="Tanasupawat S."/>
        </authorList>
    </citation>
    <scope>NUCLEOTIDE SEQUENCE [LARGE SCALE GENOMIC DNA]</scope>
    <source>
        <strain evidence="1 2">AVA-1</strain>
    </source>
</reference>